<sequence length="74" mass="8751">MPSFMLGSSEKFERNIRVRCSPSTPFKYEFLYVDYVHLYLRSPSSWHFTKGHTKLQFAVFVVRLANPFSHEAFS</sequence>
<name>A0A2K3LAB9_TRIPR</name>
<evidence type="ECO:0000313" key="1">
    <source>
        <dbReference type="EMBL" id="PNX75478.1"/>
    </source>
</evidence>
<gene>
    <name evidence="1" type="ORF">L195_g031415</name>
</gene>
<feature type="non-terminal residue" evidence="1">
    <location>
        <position position="74"/>
    </location>
</feature>
<organism evidence="1 2">
    <name type="scientific">Trifolium pratense</name>
    <name type="common">Red clover</name>
    <dbReference type="NCBI Taxonomy" id="57577"/>
    <lineage>
        <taxon>Eukaryota</taxon>
        <taxon>Viridiplantae</taxon>
        <taxon>Streptophyta</taxon>
        <taxon>Embryophyta</taxon>
        <taxon>Tracheophyta</taxon>
        <taxon>Spermatophyta</taxon>
        <taxon>Magnoliopsida</taxon>
        <taxon>eudicotyledons</taxon>
        <taxon>Gunneridae</taxon>
        <taxon>Pentapetalae</taxon>
        <taxon>rosids</taxon>
        <taxon>fabids</taxon>
        <taxon>Fabales</taxon>
        <taxon>Fabaceae</taxon>
        <taxon>Papilionoideae</taxon>
        <taxon>50 kb inversion clade</taxon>
        <taxon>NPAAA clade</taxon>
        <taxon>Hologalegina</taxon>
        <taxon>IRL clade</taxon>
        <taxon>Trifolieae</taxon>
        <taxon>Trifolium</taxon>
    </lineage>
</organism>
<proteinExistence type="predicted"/>
<dbReference type="AlphaFoldDB" id="A0A2K3LAB9"/>
<protein>
    <submittedName>
        <fullName evidence="1">Uncharacterized protein</fullName>
    </submittedName>
</protein>
<reference evidence="1 2" key="2">
    <citation type="journal article" date="2017" name="Front. Plant Sci.">
        <title>Gene Classification and Mining of Molecular Markers Useful in Red Clover (Trifolium pratense) Breeding.</title>
        <authorList>
            <person name="Istvanek J."/>
            <person name="Dluhosova J."/>
            <person name="Dluhos P."/>
            <person name="Patkova L."/>
            <person name="Nedelnik J."/>
            <person name="Repkova J."/>
        </authorList>
    </citation>
    <scope>NUCLEOTIDE SEQUENCE [LARGE SCALE GENOMIC DNA]</scope>
    <source>
        <strain evidence="2">cv. Tatra</strain>
        <tissue evidence="1">Young leaves</tissue>
    </source>
</reference>
<dbReference type="Proteomes" id="UP000236291">
    <property type="component" value="Unassembled WGS sequence"/>
</dbReference>
<accession>A0A2K3LAB9</accession>
<comment type="caution">
    <text evidence="1">The sequence shown here is derived from an EMBL/GenBank/DDBJ whole genome shotgun (WGS) entry which is preliminary data.</text>
</comment>
<reference evidence="1 2" key="1">
    <citation type="journal article" date="2014" name="Am. J. Bot.">
        <title>Genome assembly and annotation for red clover (Trifolium pratense; Fabaceae).</title>
        <authorList>
            <person name="Istvanek J."/>
            <person name="Jaros M."/>
            <person name="Krenek A."/>
            <person name="Repkova J."/>
        </authorList>
    </citation>
    <scope>NUCLEOTIDE SEQUENCE [LARGE SCALE GENOMIC DNA]</scope>
    <source>
        <strain evidence="2">cv. Tatra</strain>
        <tissue evidence="1">Young leaves</tissue>
    </source>
</reference>
<evidence type="ECO:0000313" key="2">
    <source>
        <dbReference type="Proteomes" id="UP000236291"/>
    </source>
</evidence>
<dbReference type="EMBL" id="ASHM01029110">
    <property type="protein sequence ID" value="PNX75478.1"/>
    <property type="molecule type" value="Genomic_DNA"/>
</dbReference>